<dbReference type="RefSeq" id="WP_247245850.1">
    <property type="nucleotide sequence ID" value="NZ_JALJRA010000021.1"/>
</dbReference>
<dbReference type="PANTHER" id="PTHR36503:SF2">
    <property type="entry name" value="BLR2408 PROTEIN"/>
    <property type="match status" value="1"/>
</dbReference>
<name>A0ABV2HC86_9HYPH</name>
<dbReference type="Pfam" id="PF00903">
    <property type="entry name" value="Glyoxalase"/>
    <property type="match status" value="1"/>
</dbReference>
<protein>
    <submittedName>
        <fullName evidence="2">Lactoylglutathione lyase</fullName>
    </submittedName>
</protein>
<dbReference type="PANTHER" id="PTHR36503">
    <property type="entry name" value="BLR2520 PROTEIN"/>
    <property type="match status" value="1"/>
</dbReference>
<dbReference type="InterPro" id="IPR029068">
    <property type="entry name" value="Glyas_Bleomycin-R_OHBP_Dase"/>
</dbReference>
<keyword evidence="3" id="KW-1185">Reference proteome</keyword>
<dbReference type="EMBL" id="JBEPLJ010000020">
    <property type="protein sequence ID" value="MET3588170.1"/>
    <property type="molecule type" value="Genomic_DNA"/>
</dbReference>
<sequence length="135" mass="14817">MSKMIFVNLPVKDLAAATRFYEAIGCQKNDQFSNHQASSMVWSDVITFQLLSKDYFATFTPKPVADAHATTEVLIALSHDNRQHVDAIADAGAASGGKADIREPLDLGFLYNRCVEDPDGHVLELAWMDVSTQAT</sequence>
<dbReference type="PROSITE" id="PS51819">
    <property type="entry name" value="VOC"/>
    <property type="match status" value="1"/>
</dbReference>
<dbReference type="GO" id="GO:0016829">
    <property type="term" value="F:lyase activity"/>
    <property type="evidence" value="ECO:0007669"/>
    <property type="project" value="UniProtKB-KW"/>
</dbReference>
<gene>
    <name evidence="2" type="ORF">ABID21_004303</name>
</gene>
<keyword evidence="2" id="KW-0456">Lyase</keyword>
<evidence type="ECO:0000313" key="3">
    <source>
        <dbReference type="Proteomes" id="UP001549031"/>
    </source>
</evidence>
<proteinExistence type="predicted"/>
<dbReference type="Proteomes" id="UP001549031">
    <property type="component" value="Unassembled WGS sequence"/>
</dbReference>
<organism evidence="2 3">
    <name type="scientific">Pseudorhizobium tarimense</name>
    <dbReference type="NCBI Taxonomy" id="1079109"/>
    <lineage>
        <taxon>Bacteria</taxon>
        <taxon>Pseudomonadati</taxon>
        <taxon>Pseudomonadota</taxon>
        <taxon>Alphaproteobacteria</taxon>
        <taxon>Hyphomicrobiales</taxon>
        <taxon>Rhizobiaceae</taxon>
        <taxon>Rhizobium/Agrobacterium group</taxon>
        <taxon>Pseudorhizobium</taxon>
    </lineage>
</organism>
<dbReference type="InterPro" id="IPR004360">
    <property type="entry name" value="Glyas_Fos-R_dOase_dom"/>
</dbReference>
<accession>A0ABV2HC86</accession>
<dbReference type="SUPFAM" id="SSF54593">
    <property type="entry name" value="Glyoxalase/Bleomycin resistance protein/Dihydroxybiphenyl dioxygenase"/>
    <property type="match status" value="1"/>
</dbReference>
<dbReference type="Gene3D" id="3.10.180.10">
    <property type="entry name" value="2,3-Dihydroxybiphenyl 1,2-Dioxygenase, domain 1"/>
    <property type="match status" value="1"/>
</dbReference>
<evidence type="ECO:0000313" key="2">
    <source>
        <dbReference type="EMBL" id="MET3588170.1"/>
    </source>
</evidence>
<reference evidence="2 3" key="1">
    <citation type="submission" date="2024-06" db="EMBL/GenBank/DDBJ databases">
        <title>Genomic Encyclopedia of Type Strains, Phase IV (KMG-IV): sequencing the most valuable type-strain genomes for metagenomic binning, comparative biology and taxonomic classification.</title>
        <authorList>
            <person name="Goeker M."/>
        </authorList>
    </citation>
    <scope>NUCLEOTIDE SEQUENCE [LARGE SCALE GENOMIC DNA]</scope>
    <source>
        <strain evidence="2 3">DSM 105042</strain>
    </source>
</reference>
<feature type="domain" description="VOC" evidence="1">
    <location>
        <begin position="3"/>
        <end position="128"/>
    </location>
</feature>
<dbReference type="InterPro" id="IPR037523">
    <property type="entry name" value="VOC_core"/>
</dbReference>
<evidence type="ECO:0000259" key="1">
    <source>
        <dbReference type="PROSITE" id="PS51819"/>
    </source>
</evidence>
<comment type="caution">
    <text evidence="2">The sequence shown here is derived from an EMBL/GenBank/DDBJ whole genome shotgun (WGS) entry which is preliminary data.</text>
</comment>